<dbReference type="EMBL" id="JAADYS010003177">
    <property type="protein sequence ID" value="KAF4449868.1"/>
    <property type="molecule type" value="Genomic_DNA"/>
</dbReference>
<accession>A0A8H4NY46</accession>
<comment type="caution">
    <text evidence="2">The sequence shown here is derived from an EMBL/GenBank/DDBJ whole genome shotgun (WGS) entry which is preliminary data.</text>
</comment>
<feature type="transmembrane region" description="Helical" evidence="1">
    <location>
        <begin position="9"/>
        <end position="29"/>
    </location>
</feature>
<protein>
    <submittedName>
        <fullName evidence="2">Uncharacterized protein</fullName>
    </submittedName>
</protein>
<organism evidence="2 3">
    <name type="scientific">Fusarium albosuccineum</name>
    <dbReference type="NCBI Taxonomy" id="1237068"/>
    <lineage>
        <taxon>Eukaryota</taxon>
        <taxon>Fungi</taxon>
        <taxon>Dikarya</taxon>
        <taxon>Ascomycota</taxon>
        <taxon>Pezizomycotina</taxon>
        <taxon>Sordariomycetes</taxon>
        <taxon>Hypocreomycetidae</taxon>
        <taxon>Hypocreales</taxon>
        <taxon>Nectriaceae</taxon>
        <taxon>Fusarium</taxon>
        <taxon>Fusarium decemcellulare species complex</taxon>
    </lineage>
</organism>
<name>A0A8H4NY46_9HYPO</name>
<keyword evidence="1" id="KW-1133">Transmembrane helix</keyword>
<feature type="transmembrane region" description="Helical" evidence="1">
    <location>
        <begin position="120"/>
        <end position="143"/>
    </location>
</feature>
<feature type="transmembrane region" description="Helical" evidence="1">
    <location>
        <begin position="163"/>
        <end position="182"/>
    </location>
</feature>
<keyword evidence="1" id="KW-0812">Transmembrane</keyword>
<keyword evidence="3" id="KW-1185">Reference proteome</keyword>
<feature type="transmembrane region" description="Helical" evidence="1">
    <location>
        <begin position="211"/>
        <end position="229"/>
    </location>
</feature>
<dbReference type="OrthoDB" id="5306317at2759"/>
<gene>
    <name evidence="2" type="ORF">FALBO_16584</name>
</gene>
<dbReference type="Proteomes" id="UP000554235">
    <property type="component" value="Unassembled WGS sequence"/>
</dbReference>
<sequence length="259" mass="28532">MSVYFDSNWAILSTIGLITMLFSVLILGITKLSYLSIVPLVVSAAGAIANGLSYYGQYENTQPTTSAAVWAVADVLWVVSQFDRCGNPLFPAHLSKIQEAGLSFYSYAIVTRILPNRERLIYVLLFWGFMICILVARMTLLAYRAKSILGNDSTLKSIVNGAHIGYFVSLALVECLSAFFLLRTFTTARKSSAQASLKTDLFKHLARSTEVRLALLALIGVARAVTFFFQPSIRGGSSVSSQIDTFLYTLECMFPVMLL</sequence>
<feature type="transmembrane region" description="Helical" evidence="1">
    <location>
        <begin position="35"/>
        <end position="55"/>
    </location>
</feature>
<proteinExistence type="predicted"/>
<reference evidence="2 3" key="1">
    <citation type="submission" date="2020-01" db="EMBL/GenBank/DDBJ databases">
        <title>Identification and distribution of gene clusters putatively required for synthesis of sphingolipid metabolism inhibitors in phylogenetically diverse species of the filamentous fungus Fusarium.</title>
        <authorList>
            <person name="Kim H.-S."/>
            <person name="Busman M."/>
            <person name="Brown D.W."/>
            <person name="Divon H."/>
            <person name="Uhlig S."/>
            <person name="Proctor R.H."/>
        </authorList>
    </citation>
    <scope>NUCLEOTIDE SEQUENCE [LARGE SCALE GENOMIC DNA]</scope>
    <source>
        <strain evidence="2 3">NRRL 20459</strain>
    </source>
</reference>
<keyword evidence="1" id="KW-0472">Membrane</keyword>
<evidence type="ECO:0000256" key="1">
    <source>
        <dbReference type="SAM" id="Phobius"/>
    </source>
</evidence>
<evidence type="ECO:0000313" key="2">
    <source>
        <dbReference type="EMBL" id="KAF4449868.1"/>
    </source>
</evidence>
<evidence type="ECO:0000313" key="3">
    <source>
        <dbReference type="Proteomes" id="UP000554235"/>
    </source>
</evidence>
<dbReference type="AlphaFoldDB" id="A0A8H4NY46"/>